<comment type="caution">
    <text evidence="4">The sequence shown here is derived from an EMBL/GenBank/DDBJ whole genome shotgun (WGS) entry which is preliminary data.</text>
</comment>
<dbReference type="SUPFAM" id="SSF57756">
    <property type="entry name" value="Retrovirus zinc finger-like domains"/>
    <property type="match status" value="1"/>
</dbReference>
<dbReference type="InterPro" id="IPR001878">
    <property type="entry name" value="Znf_CCHC"/>
</dbReference>
<keyword evidence="1" id="KW-0479">Metal-binding</keyword>
<accession>A0AAE0U3V8</accession>
<dbReference type="GO" id="GO:0008270">
    <property type="term" value="F:zinc ion binding"/>
    <property type="evidence" value="ECO:0007669"/>
    <property type="project" value="UniProtKB-KW"/>
</dbReference>
<keyword evidence="1" id="KW-0862">Zinc</keyword>
<dbReference type="InterPro" id="IPR036875">
    <property type="entry name" value="Znf_CCHC_sf"/>
</dbReference>
<reference evidence="4" key="2">
    <citation type="submission" date="2023-06" db="EMBL/GenBank/DDBJ databases">
        <authorList>
            <consortium name="Lawrence Berkeley National Laboratory"/>
            <person name="Haridas S."/>
            <person name="Hensen N."/>
            <person name="Bonometti L."/>
            <person name="Westerberg I."/>
            <person name="Brannstrom I.O."/>
            <person name="Guillou S."/>
            <person name="Cros-Aarteil S."/>
            <person name="Calhoun S."/>
            <person name="Kuo A."/>
            <person name="Mondo S."/>
            <person name="Pangilinan J."/>
            <person name="Riley R."/>
            <person name="LaButti K."/>
            <person name="Andreopoulos B."/>
            <person name="Lipzen A."/>
            <person name="Chen C."/>
            <person name="Yanf M."/>
            <person name="Daum C."/>
            <person name="Ng V."/>
            <person name="Clum A."/>
            <person name="Steindorff A."/>
            <person name="Ohm R."/>
            <person name="Martin F."/>
            <person name="Silar P."/>
            <person name="Natvig D."/>
            <person name="Lalanne C."/>
            <person name="Gautier V."/>
            <person name="Ament-velasquez S.L."/>
            <person name="Kruys A."/>
            <person name="Hutchinson M.I."/>
            <person name="Powell A.J."/>
            <person name="Barry K."/>
            <person name="Miller A.N."/>
            <person name="Grigoriev I.V."/>
            <person name="Debuchy R."/>
            <person name="Gladieux P."/>
            <person name="Thoren M.H."/>
            <person name="Johannesson H."/>
        </authorList>
    </citation>
    <scope>NUCLEOTIDE SEQUENCE</scope>
    <source>
        <strain evidence="4">CBS 232.78</strain>
    </source>
</reference>
<name>A0AAE0U3V8_9PEZI</name>
<feature type="region of interest" description="Disordered" evidence="2">
    <location>
        <begin position="79"/>
        <end position="139"/>
    </location>
</feature>
<evidence type="ECO:0000259" key="3">
    <source>
        <dbReference type="PROSITE" id="PS50158"/>
    </source>
</evidence>
<evidence type="ECO:0000313" key="4">
    <source>
        <dbReference type="EMBL" id="KAK3389902.1"/>
    </source>
</evidence>
<organism evidence="4 5">
    <name type="scientific">Podospora didyma</name>
    <dbReference type="NCBI Taxonomy" id="330526"/>
    <lineage>
        <taxon>Eukaryota</taxon>
        <taxon>Fungi</taxon>
        <taxon>Dikarya</taxon>
        <taxon>Ascomycota</taxon>
        <taxon>Pezizomycotina</taxon>
        <taxon>Sordariomycetes</taxon>
        <taxon>Sordariomycetidae</taxon>
        <taxon>Sordariales</taxon>
        <taxon>Podosporaceae</taxon>
        <taxon>Podospora</taxon>
    </lineage>
</organism>
<sequence>MPNQKYSGLACLKCGEMGHSQRLCPQKEPVPLKGMELTYTLLQPQKNLLLAGMLDHFDELPESLQKMIDGLAGEHVRGGVAAQKRGWKRKLGQLSDEQRDNQPRQASGSGGGMGGIVRPTAPPRIIKSLPMRAKKPRTG</sequence>
<evidence type="ECO:0000256" key="1">
    <source>
        <dbReference type="PROSITE-ProRule" id="PRU00047"/>
    </source>
</evidence>
<reference evidence="4" key="1">
    <citation type="journal article" date="2023" name="Mol. Phylogenet. Evol.">
        <title>Genome-scale phylogeny and comparative genomics of the fungal order Sordariales.</title>
        <authorList>
            <person name="Hensen N."/>
            <person name="Bonometti L."/>
            <person name="Westerberg I."/>
            <person name="Brannstrom I.O."/>
            <person name="Guillou S."/>
            <person name="Cros-Aarteil S."/>
            <person name="Calhoun S."/>
            <person name="Haridas S."/>
            <person name="Kuo A."/>
            <person name="Mondo S."/>
            <person name="Pangilinan J."/>
            <person name="Riley R."/>
            <person name="LaButti K."/>
            <person name="Andreopoulos B."/>
            <person name="Lipzen A."/>
            <person name="Chen C."/>
            <person name="Yan M."/>
            <person name="Daum C."/>
            <person name="Ng V."/>
            <person name="Clum A."/>
            <person name="Steindorff A."/>
            <person name="Ohm R.A."/>
            <person name="Martin F."/>
            <person name="Silar P."/>
            <person name="Natvig D.O."/>
            <person name="Lalanne C."/>
            <person name="Gautier V."/>
            <person name="Ament-Velasquez S.L."/>
            <person name="Kruys A."/>
            <person name="Hutchinson M.I."/>
            <person name="Powell A.J."/>
            <person name="Barry K."/>
            <person name="Miller A.N."/>
            <person name="Grigoriev I.V."/>
            <person name="Debuchy R."/>
            <person name="Gladieux P."/>
            <person name="Hiltunen Thoren M."/>
            <person name="Johannesson H."/>
        </authorList>
    </citation>
    <scope>NUCLEOTIDE SEQUENCE</scope>
    <source>
        <strain evidence="4">CBS 232.78</strain>
    </source>
</reference>
<evidence type="ECO:0000313" key="5">
    <source>
        <dbReference type="Proteomes" id="UP001285441"/>
    </source>
</evidence>
<proteinExistence type="predicted"/>
<protein>
    <recommendedName>
        <fullName evidence="3">CCHC-type domain-containing protein</fullName>
    </recommendedName>
</protein>
<keyword evidence="1" id="KW-0863">Zinc-finger</keyword>
<dbReference type="EMBL" id="JAULSW010000002">
    <property type="protein sequence ID" value="KAK3389902.1"/>
    <property type="molecule type" value="Genomic_DNA"/>
</dbReference>
<dbReference type="GO" id="GO:0003676">
    <property type="term" value="F:nucleic acid binding"/>
    <property type="evidence" value="ECO:0007669"/>
    <property type="project" value="InterPro"/>
</dbReference>
<dbReference type="Proteomes" id="UP001285441">
    <property type="component" value="Unassembled WGS sequence"/>
</dbReference>
<dbReference type="PROSITE" id="PS50158">
    <property type="entry name" value="ZF_CCHC"/>
    <property type="match status" value="1"/>
</dbReference>
<gene>
    <name evidence="4" type="ORF">B0H63DRAFT_507379</name>
</gene>
<feature type="domain" description="CCHC-type" evidence="3">
    <location>
        <begin position="11"/>
        <end position="26"/>
    </location>
</feature>
<keyword evidence="5" id="KW-1185">Reference proteome</keyword>
<dbReference type="SMART" id="SM00343">
    <property type="entry name" value="ZnF_C2HC"/>
    <property type="match status" value="1"/>
</dbReference>
<evidence type="ECO:0000256" key="2">
    <source>
        <dbReference type="SAM" id="MobiDB-lite"/>
    </source>
</evidence>
<dbReference type="AlphaFoldDB" id="A0AAE0U3V8"/>